<protein>
    <submittedName>
        <fullName evidence="1">Uncharacterized protein</fullName>
    </submittedName>
</protein>
<accession>A0A1D2NAG3</accession>
<keyword evidence="2" id="KW-1185">Reference proteome</keyword>
<evidence type="ECO:0000313" key="1">
    <source>
        <dbReference type="EMBL" id="ODN02232.1"/>
    </source>
</evidence>
<name>A0A1D2NAG3_ORCCI</name>
<dbReference type="AlphaFoldDB" id="A0A1D2NAG3"/>
<evidence type="ECO:0000313" key="2">
    <source>
        <dbReference type="Proteomes" id="UP000094527"/>
    </source>
</evidence>
<organism evidence="1 2">
    <name type="scientific">Orchesella cincta</name>
    <name type="common">Springtail</name>
    <name type="synonym">Podura cincta</name>
    <dbReference type="NCBI Taxonomy" id="48709"/>
    <lineage>
        <taxon>Eukaryota</taxon>
        <taxon>Metazoa</taxon>
        <taxon>Ecdysozoa</taxon>
        <taxon>Arthropoda</taxon>
        <taxon>Hexapoda</taxon>
        <taxon>Collembola</taxon>
        <taxon>Entomobryomorpha</taxon>
        <taxon>Entomobryoidea</taxon>
        <taxon>Orchesellidae</taxon>
        <taxon>Orchesellinae</taxon>
        <taxon>Orchesella</taxon>
    </lineage>
</organism>
<dbReference type="Proteomes" id="UP000094527">
    <property type="component" value="Unassembled WGS sequence"/>
</dbReference>
<gene>
    <name evidence="1" type="ORF">Ocin01_04451</name>
</gene>
<sequence>MCLTLNLEPSLFSNKSWNRNEHRKTYVVNWNHKKVGSQRPSNIFLDLWTTAIITSKHDIMMTRLTSFSTELGVLM</sequence>
<comment type="caution">
    <text evidence="1">The sequence shown here is derived from an EMBL/GenBank/DDBJ whole genome shotgun (WGS) entry which is preliminary data.</text>
</comment>
<reference evidence="1 2" key="1">
    <citation type="journal article" date="2016" name="Genome Biol. Evol.">
        <title>Gene Family Evolution Reflects Adaptation to Soil Environmental Stressors in the Genome of the Collembolan Orchesella cincta.</title>
        <authorList>
            <person name="Faddeeva-Vakhrusheva A."/>
            <person name="Derks M.F."/>
            <person name="Anvar S.Y."/>
            <person name="Agamennone V."/>
            <person name="Suring W."/>
            <person name="Smit S."/>
            <person name="van Straalen N.M."/>
            <person name="Roelofs D."/>
        </authorList>
    </citation>
    <scope>NUCLEOTIDE SEQUENCE [LARGE SCALE GENOMIC DNA]</scope>
    <source>
        <tissue evidence="1">Mixed pool</tissue>
    </source>
</reference>
<dbReference type="EMBL" id="LJIJ01000120">
    <property type="protein sequence ID" value="ODN02232.1"/>
    <property type="molecule type" value="Genomic_DNA"/>
</dbReference>
<proteinExistence type="predicted"/>